<evidence type="ECO:0000313" key="1">
    <source>
        <dbReference type="EMBL" id="MBO7748954.1"/>
    </source>
</evidence>
<organism evidence="1 2">
    <name type="scientific">Paenibacillus artemisiicola</name>
    <dbReference type="NCBI Taxonomy" id="1172618"/>
    <lineage>
        <taxon>Bacteria</taxon>
        <taxon>Bacillati</taxon>
        <taxon>Bacillota</taxon>
        <taxon>Bacilli</taxon>
        <taxon>Bacillales</taxon>
        <taxon>Paenibacillaceae</taxon>
        <taxon>Paenibacillus</taxon>
    </lineage>
</organism>
<name>A0ABS3WKU6_9BACL</name>
<sequence length="147" mass="16681">MKWTAIVLILLIVLTGCSKDKDYYGGITKDKMTDITNDSKLEYLHEFKGHTDNWGAMMYFYKTKDSEKVSTRGYLIYNGKDELPTGEVTVLYQVDEETGSFGMITAKQNPPTYAFLFSTSTSPTSQSKVKVVVQTRDKSETIELKMN</sequence>
<proteinExistence type="predicted"/>
<reference evidence="1 2" key="1">
    <citation type="submission" date="2021-03" db="EMBL/GenBank/DDBJ databases">
        <title>Paenibacillus artemisicola MWE-103 whole genome sequence.</title>
        <authorList>
            <person name="Ham Y.J."/>
        </authorList>
    </citation>
    <scope>NUCLEOTIDE SEQUENCE [LARGE SCALE GENOMIC DNA]</scope>
    <source>
        <strain evidence="1 2">MWE-103</strain>
    </source>
</reference>
<dbReference type="EMBL" id="JAGGDJ010000088">
    <property type="protein sequence ID" value="MBO7748954.1"/>
    <property type="molecule type" value="Genomic_DNA"/>
</dbReference>
<accession>A0ABS3WKU6</accession>
<dbReference type="RefSeq" id="WP_208851468.1">
    <property type="nucleotide sequence ID" value="NZ_JAGGDJ010000088.1"/>
</dbReference>
<keyword evidence="2" id="KW-1185">Reference proteome</keyword>
<gene>
    <name evidence="1" type="ORF">I8J29_32805</name>
</gene>
<dbReference type="Proteomes" id="UP000670947">
    <property type="component" value="Unassembled WGS sequence"/>
</dbReference>
<evidence type="ECO:0000313" key="2">
    <source>
        <dbReference type="Proteomes" id="UP000670947"/>
    </source>
</evidence>
<dbReference type="PROSITE" id="PS51257">
    <property type="entry name" value="PROKAR_LIPOPROTEIN"/>
    <property type="match status" value="1"/>
</dbReference>
<protein>
    <submittedName>
        <fullName evidence="1">Uncharacterized protein</fullName>
    </submittedName>
</protein>
<comment type="caution">
    <text evidence="1">The sequence shown here is derived from an EMBL/GenBank/DDBJ whole genome shotgun (WGS) entry which is preliminary data.</text>
</comment>